<proteinExistence type="predicted"/>
<dbReference type="Pfam" id="PF12697">
    <property type="entry name" value="Abhydrolase_6"/>
    <property type="match status" value="1"/>
</dbReference>
<evidence type="ECO:0000313" key="3">
    <source>
        <dbReference type="Proteomes" id="UP001348641"/>
    </source>
</evidence>
<evidence type="ECO:0000259" key="1">
    <source>
        <dbReference type="Pfam" id="PF12697"/>
    </source>
</evidence>
<dbReference type="SUPFAM" id="SSF53474">
    <property type="entry name" value="alpha/beta-Hydrolases"/>
    <property type="match status" value="1"/>
</dbReference>
<dbReference type="InterPro" id="IPR029058">
    <property type="entry name" value="AB_hydrolase_fold"/>
</dbReference>
<comment type="caution">
    <text evidence="2">The sequence shown here is derived from an EMBL/GenBank/DDBJ whole genome shotgun (WGS) entry which is preliminary data.</text>
</comment>
<keyword evidence="2" id="KW-0378">Hydrolase</keyword>
<dbReference type="GO" id="GO:0016787">
    <property type="term" value="F:hydrolase activity"/>
    <property type="evidence" value="ECO:0007669"/>
    <property type="project" value="UniProtKB-KW"/>
</dbReference>
<organism evidence="2 3">
    <name type="scientific">Nocardiopsis tropica</name>
    <dbReference type="NCBI Taxonomy" id="109330"/>
    <lineage>
        <taxon>Bacteria</taxon>
        <taxon>Bacillati</taxon>
        <taxon>Actinomycetota</taxon>
        <taxon>Actinomycetes</taxon>
        <taxon>Streptosporangiales</taxon>
        <taxon>Nocardiopsidaceae</taxon>
        <taxon>Nocardiopsis</taxon>
    </lineage>
</organism>
<dbReference type="PANTHER" id="PTHR12277:SF81">
    <property type="entry name" value="PROTEIN ABHD13"/>
    <property type="match status" value="1"/>
</dbReference>
<evidence type="ECO:0000313" key="2">
    <source>
        <dbReference type="EMBL" id="MEE2054574.1"/>
    </source>
</evidence>
<dbReference type="EMBL" id="JAUUCC010000118">
    <property type="protein sequence ID" value="MEE2054574.1"/>
    <property type="molecule type" value="Genomic_DNA"/>
</dbReference>
<reference evidence="2 3" key="1">
    <citation type="submission" date="2023-07" db="EMBL/GenBank/DDBJ databases">
        <authorList>
            <person name="Girao M."/>
            <person name="Carvalho M.F."/>
        </authorList>
    </citation>
    <scope>NUCLEOTIDE SEQUENCE [LARGE SCALE GENOMIC DNA]</scope>
    <source>
        <strain evidence="2 3">66/93</strain>
    </source>
</reference>
<gene>
    <name evidence="2" type="ORF">Q8A49_29170</name>
</gene>
<accession>A0ABU7KZ70</accession>
<sequence length="262" mass="28264">MSDAIDAPVDRPRESRFRLTTADGVGIDAVLLHGTGSRTAAVVLANGFTGTHRSPYTRAIAEALLPVGDVMTFDFRGHHGSGGRSTVGNEEIHDLEAVVARLRELGYTSVAAVGFSMGAAVVVRHAAIYGGIAAAVSVSGPSRWYYRGTRRMRLLHLGIGRAAGRFFLRSFHKVRVIDRDWDPKPAEPRQLAGEVSPTPLLVVHGEADSYFPVSHATAIHDAAREPRELWLVPGMGHAERAVTPELAVRLRDWIGARIAPGD</sequence>
<dbReference type="Gene3D" id="3.40.50.1820">
    <property type="entry name" value="alpha/beta hydrolase"/>
    <property type="match status" value="1"/>
</dbReference>
<name>A0ABU7KZ70_9ACTN</name>
<protein>
    <submittedName>
        <fullName evidence="2">Alpha/beta fold hydrolase</fullName>
    </submittedName>
</protein>
<dbReference type="PANTHER" id="PTHR12277">
    <property type="entry name" value="ALPHA/BETA HYDROLASE DOMAIN-CONTAINING PROTEIN"/>
    <property type="match status" value="1"/>
</dbReference>
<dbReference type="Proteomes" id="UP001348641">
    <property type="component" value="Unassembled WGS sequence"/>
</dbReference>
<dbReference type="RefSeq" id="WP_330161412.1">
    <property type="nucleotide sequence ID" value="NZ_BAAAJA010000037.1"/>
</dbReference>
<feature type="domain" description="AB hydrolase-1" evidence="1">
    <location>
        <begin position="42"/>
        <end position="238"/>
    </location>
</feature>
<dbReference type="InterPro" id="IPR000073">
    <property type="entry name" value="AB_hydrolase_1"/>
</dbReference>